<keyword evidence="1" id="KW-0472">Membrane</keyword>
<dbReference type="InterPro" id="IPR015683">
    <property type="entry name" value="Ionotropic_Glu_rcpt"/>
</dbReference>
<protein>
    <submittedName>
        <fullName evidence="3">Glutamate receptor ionotropic, kainate 1-like</fullName>
    </submittedName>
</protein>
<keyword evidence="2" id="KW-1185">Reference proteome</keyword>
<reference evidence="3" key="1">
    <citation type="submission" date="2025-08" db="UniProtKB">
        <authorList>
            <consortium name="RefSeq"/>
        </authorList>
    </citation>
    <scope>IDENTIFICATION</scope>
    <source>
        <tissue evidence="3">Testes</tissue>
    </source>
</reference>
<evidence type="ECO:0000313" key="3">
    <source>
        <dbReference type="RefSeq" id="XP_006825246.1"/>
    </source>
</evidence>
<gene>
    <name evidence="3" type="primary">LOC102803251</name>
</gene>
<organism evidence="2 3">
    <name type="scientific">Saccoglossus kowalevskii</name>
    <name type="common">Acorn worm</name>
    <dbReference type="NCBI Taxonomy" id="10224"/>
    <lineage>
        <taxon>Eukaryota</taxon>
        <taxon>Metazoa</taxon>
        <taxon>Hemichordata</taxon>
        <taxon>Enteropneusta</taxon>
        <taxon>Harrimaniidae</taxon>
        <taxon>Saccoglossus</taxon>
    </lineage>
</organism>
<evidence type="ECO:0000313" key="2">
    <source>
        <dbReference type="Proteomes" id="UP000694865"/>
    </source>
</evidence>
<keyword evidence="1" id="KW-1133">Transmembrane helix</keyword>
<dbReference type="RefSeq" id="XP_006825246.1">
    <property type="nucleotide sequence ID" value="XM_006825183.1"/>
</dbReference>
<feature type="non-terminal residue" evidence="3">
    <location>
        <position position="112"/>
    </location>
</feature>
<proteinExistence type="predicted"/>
<dbReference type="PANTHER" id="PTHR18966">
    <property type="entry name" value="IONOTROPIC GLUTAMATE RECEPTOR"/>
    <property type="match status" value="1"/>
</dbReference>
<sequence>MTVGKPFNLKGYGIAAPIGAEYRDQISLSILRMQETGKLEELKKKWFERESICPEDDNTGSRDTSDIGLETVAGVFYILMMGAALSFITVVVEHIWHRPSVYKKKCKAIKTK</sequence>
<keyword evidence="1" id="KW-0812">Transmembrane</keyword>
<dbReference type="GeneID" id="102803251"/>
<dbReference type="Gene3D" id="3.40.190.10">
    <property type="entry name" value="Periplasmic binding protein-like II"/>
    <property type="match status" value="2"/>
</dbReference>
<evidence type="ECO:0000256" key="1">
    <source>
        <dbReference type="SAM" id="Phobius"/>
    </source>
</evidence>
<accession>A0ABM0MZ05</accession>
<feature type="transmembrane region" description="Helical" evidence="1">
    <location>
        <begin position="75"/>
        <end position="96"/>
    </location>
</feature>
<dbReference type="Proteomes" id="UP000694865">
    <property type="component" value="Unplaced"/>
</dbReference>
<dbReference type="SUPFAM" id="SSF53850">
    <property type="entry name" value="Periplasmic binding protein-like II"/>
    <property type="match status" value="1"/>
</dbReference>
<name>A0ABM0MZ05_SACKO</name>